<sequence>MSSLAESILETQNNYEQRFNCAVCLCPKLHMVYGHCQHNFCVDCLYDAGGNIRTSMIKCPTCQMDRAFPKTRPDIPDDNLEMMRCLGIQSCENKGCDVELWQWELEDHVRSCPNRVTTPKTPYSRPHIKSESSTSTKKAKKESVASPPTTRQSGNVVLRRLRSFRRSSLL</sequence>
<evidence type="ECO:0000259" key="6">
    <source>
        <dbReference type="PROSITE" id="PS50089"/>
    </source>
</evidence>
<dbReference type="InterPro" id="IPR013083">
    <property type="entry name" value="Znf_RING/FYVE/PHD"/>
</dbReference>
<keyword evidence="2 4" id="KW-0863">Zinc-finger</keyword>
<dbReference type="AlphaFoldDB" id="E3UTM9"/>
<keyword evidence="1" id="KW-0479">Metal-binding</keyword>
<feature type="region of interest" description="Disordered" evidence="5">
    <location>
        <begin position="116"/>
        <end position="155"/>
    </location>
</feature>
<dbReference type="InterPro" id="IPR001841">
    <property type="entry name" value="Znf_RING"/>
</dbReference>
<proteinExistence type="evidence at transcript level"/>
<keyword evidence="3" id="KW-0862">Zinc</keyword>
<dbReference type="PROSITE" id="PS00518">
    <property type="entry name" value="ZF_RING_1"/>
    <property type="match status" value="1"/>
</dbReference>
<feature type="domain" description="RING-type" evidence="6">
    <location>
        <begin position="21"/>
        <end position="63"/>
    </location>
</feature>
<evidence type="ECO:0000256" key="5">
    <source>
        <dbReference type="SAM" id="MobiDB-lite"/>
    </source>
</evidence>
<name>E3UTM9_HALDV</name>
<organism evidence="7">
    <name type="scientific">Haliotis diversicolor</name>
    <name type="common">Abalone</name>
    <name type="synonym">Sulculus diversicolor</name>
    <dbReference type="NCBI Taxonomy" id="36095"/>
    <lineage>
        <taxon>Eukaryota</taxon>
        <taxon>Metazoa</taxon>
        <taxon>Spiralia</taxon>
        <taxon>Lophotrochozoa</taxon>
        <taxon>Mollusca</taxon>
        <taxon>Gastropoda</taxon>
        <taxon>Vetigastropoda</taxon>
        <taxon>Lepetellida</taxon>
        <taxon>Haliotoidea</taxon>
        <taxon>Haliotidae</taxon>
        <taxon>Haliotis</taxon>
    </lineage>
</organism>
<keyword evidence="7" id="KW-0675">Receptor</keyword>
<evidence type="ECO:0000256" key="4">
    <source>
        <dbReference type="PROSITE-ProRule" id="PRU00175"/>
    </source>
</evidence>
<dbReference type="GO" id="GO:0008270">
    <property type="term" value="F:zinc ion binding"/>
    <property type="evidence" value="ECO:0007669"/>
    <property type="project" value="UniProtKB-KW"/>
</dbReference>
<accession>E3UTM9</accession>
<dbReference type="PROSITE" id="PS50089">
    <property type="entry name" value="ZF_RING_2"/>
    <property type="match status" value="1"/>
</dbReference>
<dbReference type="Gene3D" id="3.30.40.10">
    <property type="entry name" value="Zinc/RING finger domain, C3HC4 (zinc finger)"/>
    <property type="match status" value="1"/>
</dbReference>
<dbReference type="InterPro" id="IPR017907">
    <property type="entry name" value="Znf_RING_CS"/>
</dbReference>
<dbReference type="SMART" id="SM00184">
    <property type="entry name" value="RING"/>
    <property type="match status" value="1"/>
</dbReference>
<reference evidence="7" key="1">
    <citation type="submission" date="2010-06" db="EMBL/GenBank/DDBJ databases">
        <title>Molecular characterization and expression profile of TNF receptor-associated factor 6 in several different tissues of Haliotis diversicolor.</title>
        <authorList>
            <person name="Ge H."/>
            <person name="Wang G.D."/>
            <person name="Zhang L.L."/>
            <person name="Zhang Z.P."/>
            <person name="Wang Y.L."/>
        </authorList>
    </citation>
    <scope>NUCLEOTIDE SEQUENCE</scope>
</reference>
<evidence type="ECO:0000256" key="2">
    <source>
        <dbReference type="ARBA" id="ARBA00022771"/>
    </source>
</evidence>
<evidence type="ECO:0000256" key="3">
    <source>
        <dbReference type="ARBA" id="ARBA00022833"/>
    </source>
</evidence>
<dbReference type="EMBL" id="HM581662">
    <property type="protein sequence ID" value="ADP24262.1"/>
    <property type="molecule type" value="mRNA"/>
</dbReference>
<dbReference type="CDD" id="cd16449">
    <property type="entry name" value="RING-HC"/>
    <property type="match status" value="1"/>
</dbReference>
<dbReference type="SUPFAM" id="SSF57850">
    <property type="entry name" value="RING/U-box"/>
    <property type="match status" value="1"/>
</dbReference>
<evidence type="ECO:0000256" key="1">
    <source>
        <dbReference type="ARBA" id="ARBA00022723"/>
    </source>
</evidence>
<evidence type="ECO:0000313" key="7">
    <source>
        <dbReference type="EMBL" id="ADP24262.1"/>
    </source>
</evidence>
<protein>
    <submittedName>
        <fullName evidence="7">TNF receptor-associated factor 6</fullName>
    </submittedName>
</protein>